<comment type="caution">
    <text evidence="2">The sequence shown here is derived from an EMBL/GenBank/DDBJ whole genome shotgun (WGS) entry which is preliminary data.</text>
</comment>
<dbReference type="RefSeq" id="WP_344886813.1">
    <property type="nucleotide sequence ID" value="NZ_BAAAWD010000002.1"/>
</dbReference>
<dbReference type="Proteomes" id="UP001499930">
    <property type="component" value="Unassembled WGS sequence"/>
</dbReference>
<keyword evidence="3" id="KW-1185">Reference proteome</keyword>
<dbReference type="Gene3D" id="3.40.50.720">
    <property type="entry name" value="NAD(P)-binding Rossmann-like Domain"/>
    <property type="match status" value="1"/>
</dbReference>
<dbReference type="EMBL" id="BAAAWD010000002">
    <property type="protein sequence ID" value="GAA2985465.1"/>
    <property type="molecule type" value="Genomic_DNA"/>
</dbReference>
<name>A0ABN3XPK4_9ACTN</name>
<organism evidence="2 3">
    <name type="scientific">Streptosporangium longisporum</name>
    <dbReference type="NCBI Taxonomy" id="46187"/>
    <lineage>
        <taxon>Bacteria</taxon>
        <taxon>Bacillati</taxon>
        <taxon>Actinomycetota</taxon>
        <taxon>Actinomycetes</taxon>
        <taxon>Streptosporangiales</taxon>
        <taxon>Streptosporangiaceae</taxon>
        <taxon>Streptosporangium</taxon>
    </lineage>
</organism>
<evidence type="ECO:0000259" key="1">
    <source>
        <dbReference type="Pfam" id="PF13460"/>
    </source>
</evidence>
<dbReference type="SUPFAM" id="SSF51735">
    <property type="entry name" value="NAD(P)-binding Rossmann-fold domains"/>
    <property type="match status" value="1"/>
</dbReference>
<dbReference type="CDD" id="cd05269">
    <property type="entry name" value="TMR_SDR_a"/>
    <property type="match status" value="1"/>
</dbReference>
<dbReference type="Gene3D" id="3.90.25.10">
    <property type="entry name" value="UDP-galactose 4-epimerase, domain 1"/>
    <property type="match status" value="1"/>
</dbReference>
<evidence type="ECO:0000313" key="3">
    <source>
        <dbReference type="Proteomes" id="UP001499930"/>
    </source>
</evidence>
<feature type="domain" description="NAD(P)-binding" evidence="1">
    <location>
        <begin position="8"/>
        <end position="186"/>
    </location>
</feature>
<sequence length="285" mass="29275">MPAYAVTGATGHLGRLVIADLLTRGVPAGDIVAVARTEAKAADLAGRGVEVRQGDYSLPETLPAALAGVGRLLLISGDEPGRRPAQHAAVIEAARAGGVERIVYTGILRAATSANPLAPDHKATEETLAASGVPYTLLRNGWYTENYTDQLDGYLQRGEILGAAGSGRVSAAPRADYAAAAATALTGDGHDGAVYELGGPAFTLGELAATVTEVTGTKVVYRDLSPAEYADALRRSGLDAGTAAFVASLDESIARGDLETTTGDLTRLLGRPVTSLDEAVRNARP</sequence>
<dbReference type="PANTHER" id="PTHR47129">
    <property type="entry name" value="QUINONE OXIDOREDUCTASE 2"/>
    <property type="match status" value="1"/>
</dbReference>
<evidence type="ECO:0000313" key="2">
    <source>
        <dbReference type="EMBL" id="GAA2985465.1"/>
    </source>
</evidence>
<proteinExistence type="predicted"/>
<dbReference type="InterPro" id="IPR036291">
    <property type="entry name" value="NAD(P)-bd_dom_sf"/>
</dbReference>
<accession>A0ABN3XPK4</accession>
<dbReference type="Pfam" id="PF13460">
    <property type="entry name" value="NAD_binding_10"/>
    <property type="match status" value="1"/>
</dbReference>
<dbReference type="InterPro" id="IPR016040">
    <property type="entry name" value="NAD(P)-bd_dom"/>
</dbReference>
<reference evidence="2 3" key="1">
    <citation type="journal article" date="2019" name="Int. J. Syst. Evol. Microbiol.">
        <title>The Global Catalogue of Microorganisms (GCM) 10K type strain sequencing project: providing services to taxonomists for standard genome sequencing and annotation.</title>
        <authorList>
            <consortium name="The Broad Institute Genomics Platform"/>
            <consortium name="The Broad Institute Genome Sequencing Center for Infectious Disease"/>
            <person name="Wu L."/>
            <person name="Ma J."/>
        </authorList>
    </citation>
    <scope>NUCLEOTIDE SEQUENCE [LARGE SCALE GENOMIC DNA]</scope>
    <source>
        <strain evidence="2 3">JCM 3106</strain>
    </source>
</reference>
<gene>
    <name evidence="2" type="ORF">GCM10017559_01280</name>
</gene>
<dbReference type="PANTHER" id="PTHR47129:SF1">
    <property type="entry name" value="NMRA-LIKE DOMAIN-CONTAINING PROTEIN"/>
    <property type="match status" value="1"/>
</dbReference>
<dbReference type="InterPro" id="IPR052718">
    <property type="entry name" value="NmrA-type_oxidoreductase"/>
</dbReference>
<protein>
    <submittedName>
        <fullName evidence="2">SDR family oxidoreductase</fullName>
    </submittedName>
</protein>